<keyword evidence="2" id="KW-0217">Developmental protein</keyword>
<dbReference type="GO" id="GO:0045476">
    <property type="term" value="P:nurse cell apoptotic process"/>
    <property type="evidence" value="ECO:0007669"/>
    <property type="project" value="UniProtKB-ARBA"/>
</dbReference>
<feature type="compositionally biased region" description="Basic and acidic residues" evidence="15">
    <location>
        <begin position="125"/>
        <end position="135"/>
    </location>
</feature>
<feature type="domain" description="C2H2-type" evidence="17">
    <location>
        <begin position="403"/>
        <end position="430"/>
    </location>
</feature>
<dbReference type="GO" id="GO:0045467">
    <property type="term" value="P:R7 cell development"/>
    <property type="evidence" value="ECO:0007669"/>
    <property type="project" value="UniProtKB-ARBA"/>
</dbReference>
<dbReference type="GO" id="GO:0048813">
    <property type="term" value="P:dendrite morphogenesis"/>
    <property type="evidence" value="ECO:0007669"/>
    <property type="project" value="UniProtKB-ARBA"/>
</dbReference>
<dbReference type="Pfam" id="PF00651">
    <property type="entry name" value="BTB"/>
    <property type="match status" value="1"/>
</dbReference>
<evidence type="ECO:0000256" key="1">
    <source>
        <dbReference type="ARBA" id="ARBA00004123"/>
    </source>
</evidence>
<keyword evidence="12" id="KW-0539">Nucleus</keyword>
<dbReference type="PANTHER" id="PTHR23110">
    <property type="entry name" value="BTB DOMAIN TRANSCRIPTION FACTOR"/>
    <property type="match status" value="1"/>
</dbReference>
<accession>A0A8R2A6F5</accession>
<keyword evidence="4" id="KW-0677">Repeat</keyword>
<dbReference type="GO" id="GO:0035167">
    <property type="term" value="P:larval lymph gland hemopoiesis"/>
    <property type="evidence" value="ECO:0007669"/>
    <property type="project" value="UniProtKB-ARBA"/>
</dbReference>
<evidence type="ECO:0000256" key="14">
    <source>
        <dbReference type="PROSITE-ProRule" id="PRU00042"/>
    </source>
</evidence>
<dbReference type="InterPro" id="IPR051095">
    <property type="entry name" value="Dros_DevTransReg"/>
</dbReference>
<evidence type="ECO:0000256" key="10">
    <source>
        <dbReference type="ARBA" id="ARBA00023125"/>
    </source>
</evidence>
<dbReference type="GeneID" id="100165551"/>
<evidence type="ECO:0000256" key="2">
    <source>
        <dbReference type="ARBA" id="ARBA00022473"/>
    </source>
</evidence>
<dbReference type="InterPro" id="IPR000210">
    <property type="entry name" value="BTB/POZ_dom"/>
</dbReference>
<keyword evidence="11" id="KW-0804">Transcription</keyword>
<dbReference type="InterPro" id="IPR011333">
    <property type="entry name" value="SKP1/BTB/POZ_sf"/>
</dbReference>
<dbReference type="OrthoDB" id="407106at2759"/>
<evidence type="ECO:0000313" key="19">
    <source>
        <dbReference type="Proteomes" id="UP000007819"/>
    </source>
</evidence>
<organism evidence="18 19">
    <name type="scientific">Acyrthosiphon pisum</name>
    <name type="common">Pea aphid</name>
    <dbReference type="NCBI Taxonomy" id="7029"/>
    <lineage>
        <taxon>Eukaryota</taxon>
        <taxon>Metazoa</taxon>
        <taxon>Ecdysozoa</taxon>
        <taxon>Arthropoda</taxon>
        <taxon>Hexapoda</taxon>
        <taxon>Insecta</taxon>
        <taxon>Pterygota</taxon>
        <taxon>Neoptera</taxon>
        <taxon>Paraneoptera</taxon>
        <taxon>Hemiptera</taxon>
        <taxon>Sternorrhyncha</taxon>
        <taxon>Aphidomorpha</taxon>
        <taxon>Aphidoidea</taxon>
        <taxon>Aphididae</taxon>
        <taxon>Macrosiphini</taxon>
        <taxon>Acyrthosiphon</taxon>
    </lineage>
</organism>
<evidence type="ECO:0000256" key="12">
    <source>
        <dbReference type="ARBA" id="ARBA00023242"/>
    </source>
</evidence>
<evidence type="ECO:0000256" key="11">
    <source>
        <dbReference type="ARBA" id="ARBA00023163"/>
    </source>
</evidence>
<dbReference type="SUPFAM" id="SSF57667">
    <property type="entry name" value="beta-beta-alpha zinc fingers"/>
    <property type="match status" value="1"/>
</dbReference>
<dbReference type="SMART" id="SM00225">
    <property type="entry name" value="BTB"/>
    <property type="match status" value="1"/>
</dbReference>
<name>A0A8R2A6F5_ACYPI</name>
<evidence type="ECO:0000256" key="4">
    <source>
        <dbReference type="ARBA" id="ARBA00022737"/>
    </source>
</evidence>
<dbReference type="Gene3D" id="3.30.160.60">
    <property type="entry name" value="Classic Zinc Finger"/>
    <property type="match status" value="2"/>
</dbReference>
<reference evidence="19" key="1">
    <citation type="submission" date="2010-06" db="EMBL/GenBank/DDBJ databases">
        <authorList>
            <person name="Jiang H."/>
            <person name="Abraham K."/>
            <person name="Ali S."/>
            <person name="Alsbrooks S.L."/>
            <person name="Anim B.N."/>
            <person name="Anosike U.S."/>
            <person name="Attaway T."/>
            <person name="Bandaranaike D.P."/>
            <person name="Battles P.K."/>
            <person name="Bell S.N."/>
            <person name="Bell A.V."/>
            <person name="Beltran B."/>
            <person name="Bickham C."/>
            <person name="Bustamante Y."/>
            <person name="Caleb T."/>
            <person name="Canada A."/>
            <person name="Cardenas V."/>
            <person name="Carter K."/>
            <person name="Chacko J."/>
            <person name="Chandrabose M.N."/>
            <person name="Chavez D."/>
            <person name="Chavez A."/>
            <person name="Chen L."/>
            <person name="Chu H.-S."/>
            <person name="Claassen K.J."/>
            <person name="Cockrell R."/>
            <person name="Collins M."/>
            <person name="Cooper J.A."/>
            <person name="Cree A."/>
            <person name="Curry S.M."/>
            <person name="Da Y."/>
            <person name="Dao M.D."/>
            <person name="Das B."/>
            <person name="Davila M.-L."/>
            <person name="Davy-Carroll L."/>
            <person name="Denson S."/>
            <person name="Dinh H."/>
            <person name="Ebong V.E."/>
            <person name="Edwards J.R."/>
            <person name="Egan A."/>
            <person name="El-Daye J."/>
            <person name="Escobedo L."/>
            <person name="Fernandez S."/>
            <person name="Fernando P.R."/>
            <person name="Flagg N."/>
            <person name="Forbes L.D."/>
            <person name="Fowler R.G."/>
            <person name="Fu Q."/>
            <person name="Gabisi R.A."/>
            <person name="Ganer J."/>
            <person name="Garbino Pronczuk A."/>
            <person name="Garcia R.M."/>
            <person name="Garner T."/>
            <person name="Garrett T.E."/>
            <person name="Gonzalez D.A."/>
            <person name="Hamid H."/>
            <person name="Hawkins E.S."/>
            <person name="Hirani K."/>
            <person name="Hogues M.E."/>
            <person name="Hollins B."/>
            <person name="Hsiao C.-H."/>
            <person name="Jabil R."/>
            <person name="James M.L."/>
            <person name="Jhangiani S.N."/>
            <person name="Johnson B."/>
            <person name="Johnson Q."/>
            <person name="Joshi V."/>
            <person name="Kalu J.B."/>
            <person name="Kam C."/>
            <person name="Kashfia A."/>
            <person name="Keebler J."/>
            <person name="Kisamo H."/>
            <person name="Kovar C.L."/>
            <person name="Lago L.A."/>
            <person name="Lai C.-Y."/>
            <person name="Laidlaw J."/>
            <person name="Lara F."/>
            <person name="Le T.-K."/>
            <person name="Lee S.L."/>
            <person name="Legall F.H."/>
            <person name="Lemon S.J."/>
            <person name="Lewis L.R."/>
            <person name="Li B."/>
            <person name="Liu Y."/>
            <person name="Liu Y.-S."/>
            <person name="Lopez J."/>
            <person name="Lozado R.J."/>
            <person name="Lu J."/>
            <person name="Madu R.C."/>
            <person name="Maheshwari M."/>
            <person name="Maheshwari R."/>
            <person name="Malloy K."/>
            <person name="Martinez E."/>
            <person name="Mathew T."/>
            <person name="Mercado I.C."/>
            <person name="Mercado C."/>
            <person name="Meyer B."/>
            <person name="Montgomery K."/>
            <person name="Morgan M.B."/>
            <person name="Munidasa M."/>
            <person name="Nazareth L.V."/>
            <person name="Nelson J."/>
            <person name="Ng B.M."/>
            <person name="Nguyen N.B."/>
            <person name="Nguyen P.Q."/>
            <person name="Nguyen T."/>
            <person name="Obregon M."/>
            <person name="Okwuonu G.O."/>
            <person name="Onwere C.G."/>
            <person name="Orozco G."/>
            <person name="Parra A."/>
            <person name="Patel S."/>
            <person name="Patil S."/>
            <person name="Perez A."/>
            <person name="Perez Y."/>
            <person name="Pham C."/>
            <person name="Primus E.L."/>
            <person name="Pu L.-L."/>
            <person name="Puazo M."/>
            <person name="Qin X."/>
            <person name="Quiroz J.B."/>
            <person name="Reese J."/>
            <person name="Richards S."/>
            <person name="Rives C.M."/>
            <person name="Robberts R."/>
            <person name="Ruiz S.J."/>
            <person name="Ruiz M.J."/>
            <person name="Santibanez J."/>
            <person name="Schneider B.W."/>
            <person name="Sisson I."/>
            <person name="Smith M."/>
            <person name="Sodergren E."/>
            <person name="Song X.-Z."/>
            <person name="Song B.B."/>
            <person name="Summersgill H."/>
            <person name="Thelus R."/>
            <person name="Thornton R.D."/>
            <person name="Trejos Z.Y."/>
            <person name="Usmani K."/>
            <person name="Vattathil S."/>
            <person name="Villasana D."/>
            <person name="Walker D.L."/>
            <person name="Wang S."/>
            <person name="Wang K."/>
            <person name="White C.S."/>
            <person name="Williams A.C."/>
            <person name="Williamson J."/>
            <person name="Wilson K."/>
            <person name="Woghiren I.O."/>
            <person name="Woodworth J.R."/>
            <person name="Worley K.C."/>
            <person name="Wright R.A."/>
            <person name="Wu W."/>
            <person name="Young L."/>
            <person name="Zhang L."/>
            <person name="Zhang J."/>
            <person name="Zhu Y."/>
            <person name="Muzny D.M."/>
            <person name="Weinstock G."/>
            <person name="Gibbs R.A."/>
        </authorList>
    </citation>
    <scope>NUCLEOTIDE SEQUENCE [LARGE SCALE GENOMIC DNA]</scope>
    <source>
        <strain evidence="19">LSR1</strain>
    </source>
</reference>
<evidence type="ECO:0008006" key="20">
    <source>
        <dbReference type="Google" id="ProtNLM"/>
    </source>
</evidence>
<dbReference type="FunFam" id="3.30.160.60:FF:000322">
    <property type="entry name" value="GDNF-inducible zinc finger protein 1"/>
    <property type="match status" value="1"/>
</dbReference>
<dbReference type="Gene3D" id="3.30.710.10">
    <property type="entry name" value="Potassium Channel Kv1.1, Chain A"/>
    <property type="match status" value="1"/>
</dbReference>
<comment type="function">
    <text evidence="13">Putative transcription factor required for axon growth and guidance in the central and peripheral nervous systems. Repels CNS axons away from the midline by promoting the expression of the midline repellent sli and its receptor robo.</text>
</comment>
<dbReference type="GO" id="GO:0016199">
    <property type="term" value="P:axon midline choice point recognition"/>
    <property type="evidence" value="ECO:0007669"/>
    <property type="project" value="UniProtKB-ARBA"/>
</dbReference>
<keyword evidence="5 14" id="KW-0863">Zinc-finger</keyword>
<dbReference type="InterPro" id="IPR036236">
    <property type="entry name" value="Znf_C2H2_sf"/>
</dbReference>
<evidence type="ECO:0000259" key="16">
    <source>
        <dbReference type="PROSITE" id="PS50097"/>
    </source>
</evidence>
<protein>
    <recommendedName>
        <fullName evidence="20">Longitudinals lacking protein</fullName>
    </recommendedName>
</protein>
<evidence type="ECO:0000259" key="17">
    <source>
        <dbReference type="PROSITE" id="PS50157"/>
    </source>
</evidence>
<evidence type="ECO:0000256" key="9">
    <source>
        <dbReference type="ARBA" id="ARBA00023015"/>
    </source>
</evidence>
<keyword evidence="7" id="KW-0862">Zinc</keyword>
<dbReference type="GO" id="GO:0005634">
    <property type="term" value="C:nucleus"/>
    <property type="evidence" value="ECO:0007669"/>
    <property type="project" value="UniProtKB-SubCell"/>
</dbReference>
<keyword evidence="9" id="KW-0805">Transcription regulation</keyword>
<dbReference type="GO" id="GO:0008270">
    <property type="term" value="F:zinc ion binding"/>
    <property type="evidence" value="ECO:0007669"/>
    <property type="project" value="UniProtKB-KW"/>
</dbReference>
<dbReference type="Proteomes" id="UP000007819">
    <property type="component" value="Chromosome A2"/>
</dbReference>
<feature type="region of interest" description="Disordered" evidence="15">
    <location>
        <begin position="120"/>
        <end position="160"/>
    </location>
</feature>
<evidence type="ECO:0000256" key="7">
    <source>
        <dbReference type="ARBA" id="ARBA00022833"/>
    </source>
</evidence>
<dbReference type="SMART" id="SM00355">
    <property type="entry name" value="ZnF_C2H2"/>
    <property type="match status" value="2"/>
</dbReference>
<keyword evidence="8" id="KW-0524">Neurogenesis</keyword>
<evidence type="ECO:0000256" key="13">
    <source>
        <dbReference type="ARBA" id="ARBA00037382"/>
    </source>
</evidence>
<dbReference type="PANTHER" id="PTHR23110:SF111">
    <property type="entry name" value="LONGITUDINALS LACKING PROTEIN, ISOFORMS F_I_K_T"/>
    <property type="match status" value="1"/>
</dbReference>
<dbReference type="AlphaFoldDB" id="A0A8R2A6F5"/>
<sequence>MDHHQQQQQQQFCLRWNNHQNTLISVFDSLLESGSLVDCALAAEGQCMNAHKVVLSACSPYFAMLLNQHFDKYPVLILKDVTYQELRSMMDYMYRGEVNITQEQLGSFLKAAESLQIKGLTESSGRSDRKLDSRKNATRNISPGLPKKSVTPKVTDGAFDPSMTVPPPLPPPTLIAPPIPNIKRRKLVQPVKNFSSLVVSPVNPSRTNANSLDVNNTPNPTAPSLAGEGKANIPSPPVIPKPVVESANVQADEDNPEKKSEVNGLIVEDKEEKYWPSSGSISDIKLEKTDTEEEASESENNLHNDMCTTSATAKLDLSSSQISMTNFRPEEGMELTEYGGMNIPPNMQDQGSLWWKNFEQNSKYVRTTQANPFSCQHCGKRYRWKSTLKRHEVFECGGKEPVHRCPHCEYRAKQSGNLRVHIRKYHTALE</sequence>
<dbReference type="Pfam" id="PF00096">
    <property type="entry name" value="zf-C2H2"/>
    <property type="match status" value="1"/>
</dbReference>
<feature type="domain" description="BTB" evidence="16">
    <location>
        <begin position="37"/>
        <end position="102"/>
    </location>
</feature>
<comment type="subcellular location">
    <subcellularLocation>
        <location evidence="1">Nucleus</location>
    </subcellularLocation>
</comment>
<evidence type="ECO:0000256" key="6">
    <source>
        <dbReference type="ARBA" id="ARBA00022782"/>
    </source>
</evidence>
<feature type="domain" description="C2H2-type" evidence="17">
    <location>
        <begin position="373"/>
        <end position="400"/>
    </location>
</feature>
<dbReference type="GO" id="GO:0007526">
    <property type="term" value="P:larval somatic muscle development"/>
    <property type="evidence" value="ECO:0007669"/>
    <property type="project" value="UniProtKB-ARBA"/>
</dbReference>
<dbReference type="SUPFAM" id="SSF54695">
    <property type="entry name" value="POZ domain"/>
    <property type="match status" value="1"/>
</dbReference>
<dbReference type="CDD" id="cd18315">
    <property type="entry name" value="BTB_POZ_BAB-like"/>
    <property type="match status" value="1"/>
</dbReference>
<proteinExistence type="predicted"/>
<evidence type="ECO:0000313" key="18">
    <source>
        <dbReference type="EnsemblMetazoa" id="XP_001942945.2"/>
    </source>
</evidence>
<dbReference type="PROSITE" id="PS50157">
    <property type="entry name" value="ZINC_FINGER_C2H2_2"/>
    <property type="match status" value="2"/>
</dbReference>
<dbReference type="GO" id="GO:0007464">
    <property type="term" value="P:R3/R4 cell fate commitment"/>
    <property type="evidence" value="ECO:0007669"/>
    <property type="project" value="UniProtKB-ARBA"/>
</dbReference>
<evidence type="ECO:0000256" key="15">
    <source>
        <dbReference type="SAM" id="MobiDB-lite"/>
    </source>
</evidence>
<evidence type="ECO:0000256" key="3">
    <source>
        <dbReference type="ARBA" id="ARBA00022723"/>
    </source>
</evidence>
<keyword evidence="10" id="KW-0238">DNA-binding</keyword>
<keyword evidence="19" id="KW-1185">Reference proteome</keyword>
<dbReference type="RefSeq" id="XP_001942945.2">
    <property type="nucleotide sequence ID" value="XM_001942910.4"/>
</dbReference>
<dbReference type="GO" id="GO:0008406">
    <property type="term" value="P:gonad development"/>
    <property type="evidence" value="ECO:0007669"/>
    <property type="project" value="UniProtKB-ARBA"/>
</dbReference>
<dbReference type="GO" id="GO:0003677">
    <property type="term" value="F:DNA binding"/>
    <property type="evidence" value="ECO:0007669"/>
    <property type="project" value="UniProtKB-KW"/>
</dbReference>
<dbReference type="KEGG" id="api:100165551"/>
<keyword evidence="6" id="KW-0221">Differentiation</keyword>
<dbReference type="EnsemblMetazoa" id="XM_001942910.5">
    <property type="protein sequence ID" value="XP_001942945.2"/>
    <property type="gene ID" value="LOC100165551"/>
</dbReference>
<evidence type="ECO:0000256" key="5">
    <source>
        <dbReference type="ARBA" id="ARBA00022771"/>
    </source>
</evidence>
<dbReference type="InterPro" id="IPR013087">
    <property type="entry name" value="Znf_C2H2_type"/>
</dbReference>
<reference evidence="18" key="2">
    <citation type="submission" date="2022-06" db="UniProtKB">
        <authorList>
            <consortium name="EnsemblMetazoa"/>
        </authorList>
    </citation>
    <scope>IDENTIFICATION</scope>
</reference>
<dbReference type="GO" id="GO:0006357">
    <property type="term" value="P:regulation of transcription by RNA polymerase II"/>
    <property type="evidence" value="ECO:0007669"/>
    <property type="project" value="TreeGrafter"/>
</dbReference>
<keyword evidence="3" id="KW-0479">Metal-binding</keyword>
<dbReference type="PROSITE" id="PS50097">
    <property type="entry name" value="BTB"/>
    <property type="match status" value="1"/>
</dbReference>
<evidence type="ECO:0000256" key="8">
    <source>
        <dbReference type="ARBA" id="ARBA00022902"/>
    </source>
</evidence>